<evidence type="ECO:0000313" key="2">
    <source>
        <dbReference type="Ensembl" id="ENSCHIP00010029858.1"/>
    </source>
</evidence>
<evidence type="ECO:0000256" key="1">
    <source>
        <dbReference type="SAM" id="MobiDB-lite"/>
    </source>
</evidence>
<reference evidence="2" key="2">
    <citation type="submission" date="2025-08" db="UniProtKB">
        <authorList>
            <consortium name="Ensembl"/>
        </authorList>
    </citation>
    <scope>IDENTIFICATION</scope>
</reference>
<sequence>FPAEERGTKLVSRSRHQFCYIPPNTRENFGKIGFPSIQTCMGRGYIKEDLDPCPRPKRRQPYNAMFSPKGKEQKT</sequence>
<organism evidence="2">
    <name type="scientific">Capra hircus</name>
    <name type="common">Goat</name>
    <dbReference type="NCBI Taxonomy" id="9925"/>
    <lineage>
        <taxon>Eukaryota</taxon>
        <taxon>Metazoa</taxon>
        <taxon>Chordata</taxon>
        <taxon>Craniata</taxon>
        <taxon>Vertebrata</taxon>
        <taxon>Euteleostomi</taxon>
        <taxon>Mammalia</taxon>
        <taxon>Eutheria</taxon>
        <taxon>Laurasiatheria</taxon>
        <taxon>Artiodactyla</taxon>
        <taxon>Ruminantia</taxon>
        <taxon>Pecora</taxon>
        <taxon>Bovidae</taxon>
        <taxon>Caprinae</taxon>
        <taxon>Capra</taxon>
    </lineage>
</organism>
<protein>
    <submittedName>
        <fullName evidence="2">Uncharacterized protein</fullName>
    </submittedName>
</protein>
<proteinExistence type="predicted"/>
<dbReference type="Ensembl" id="ENSCHIT00010042099.1">
    <property type="protein sequence ID" value="ENSCHIP00010029858.1"/>
    <property type="gene ID" value="ENSCHIG00010022228.1"/>
</dbReference>
<feature type="region of interest" description="Disordered" evidence="1">
    <location>
        <begin position="51"/>
        <end position="75"/>
    </location>
</feature>
<name>A0A8C2RLL2_CAPHI</name>
<dbReference type="AlphaFoldDB" id="A0A8C2RLL2"/>
<accession>A0A8C2RLL2</accession>
<reference evidence="2" key="1">
    <citation type="submission" date="2019-03" db="EMBL/GenBank/DDBJ databases">
        <title>Genome sequencing and reference-guided assembly of Black Bengal Goat (Capra hircus).</title>
        <authorList>
            <person name="Siddiki A.Z."/>
            <person name="Baten A."/>
            <person name="Billah M."/>
            <person name="Alam M.A.U."/>
            <person name="Shawrob K.S.M."/>
            <person name="Saha S."/>
            <person name="Chowdhury M."/>
            <person name="Rahman A.H."/>
            <person name="Stear M."/>
            <person name="Miah G."/>
            <person name="Das G.B."/>
            <person name="Hossain M.M."/>
            <person name="Kumkum M."/>
            <person name="Islam M.S."/>
            <person name="Mollah A.M."/>
            <person name="Ahsan A."/>
            <person name="Tusar F."/>
            <person name="Khan M.K.I."/>
        </authorList>
    </citation>
    <scope>NUCLEOTIDE SEQUENCE [LARGE SCALE GENOMIC DNA]</scope>
</reference>